<evidence type="ECO:0000256" key="4">
    <source>
        <dbReference type="PIRSR" id="PIRSR613078-2"/>
    </source>
</evidence>
<proteinExistence type="predicted"/>
<dbReference type="PROSITE" id="PS00175">
    <property type="entry name" value="PG_MUTASE"/>
    <property type="match status" value="1"/>
</dbReference>
<evidence type="ECO:0000313" key="6">
    <source>
        <dbReference type="Proteomes" id="UP000245634"/>
    </source>
</evidence>
<dbReference type="InterPro" id="IPR050275">
    <property type="entry name" value="PGM_Phosphatase"/>
</dbReference>
<accession>A0A316DXI0</accession>
<keyword evidence="6" id="KW-1185">Reference proteome</keyword>
<dbReference type="OrthoDB" id="9783269at2"/>
<dbReference type="CDD" id="cd07067">
    <property type="entry name" value="HP_PGM_like"/>
    <property type="match status" value="1"/>
</dbReference>
<dbReference type="PANTHER" id="PTHR48100">
    <property type="entry name" value="BROAD-SPECIFICITY PHOSPHATASE YOR283W-RELATED"/>
    <property type="match status" value="1"/>
</dbReference>
<dbReference type="RefSeq" id="WP_109687129.1">
    <property type="nucleotide sequence ID" value="NZ_QGGL01000004.1"/>
</dbReference>
<dbReference type="SUPFAM" id="SSF53254">
    <property type="entry name" value="Phosphoglycerate mutase-like"/>
    <property type="match status" value="1"/>
</dbReference>
<dbReference type="Gene3D" id="3.40.50.1240">
    <property type="entry name" value="Phosphoglycerate mutase-like"/>
    <property type="match status" value="1"/>
</dbReference>
<gene>
    <name evidence="5" type="ORF">C7459_10418</name>
</gene>
<dbReference type="EMBL" id="QGGL01000004">
    <property type="protein sequence ID" value="PWK14821.1"/>
    <property type="molecule type" value="Genomic_DNA"/>
</dbReference>
<protein>
    <submittedName>
        <fullName evidence="5">Alpha-ribazole phosphatase/probable phosphoglycerate mutase</fullName>
    </submittedName>
</protein>
<keyword evidence="1" id="KW-0324">Glycolysis</keyword>
<dbReference type="InterPro" id="IPR001345">
    <property type="entry name" value="PG/BPGM_mutase_AS"/>
</dbReference>
<feature type="binding site" evidence="4">
    <location>
        <begin position="7"/>
        <end position="14"/>
    </location>
    <ligand>
        <name>substrate</name>
    </ligand>
</feature>
<dbReference type="InterPro" id="IPR029033">
    <property type="entry name" value="His_PPase_superfam"/>
</dbReference>
<organism evidence="5 6">
    <name type="scientific">Tumebacillus permanentifrigoris</name>
    <dbReference type="NCBI Taxonomy" id="378543"/>
    <lineage>
        <taxon>Bacteria</taxon>
        <taxon>Bacillati</taxon>
        <taxon>Bacillota</taxon>
        <taxon>Bacilli</taxon>
        <taxon>Bacillales</taxon>
        <taxon>Alicyclobacillaceae</taxon>
        <taxon>Tumebacillus</taxon>
    </lineage>
</organism>
<dbReference type="Pfam" id="PF00300">
    <property type="entry name" value="His_Phos_1"/>
    <property type="match status" value="1"/>
</dbReference>
<keyword evidence="2" id="KW-0413">Isomerase</keyword>
<name>A0A316DXI0_9BACL</name>
<reference evidence="5 6" key="1">
    <citation type="submission" date="2018-05" db="EMBL/GenBank/DDBJ databases">
        <title>Genomic Encyclopedia of Type Strains, Phase IV (KMG-IV): sequencing the most valuable type-strain genomes for metagenomic binning, comparative biology and taxonomic classification.</title>
        <authorList>
            <person name="Goeker M."/>
        </authorList>
    </citation>
    <scope>NUCLEOTIDE SEQUENCE [LARGE SCALE GENOMIC DNA]</scope>
    <source>
        <strain evidence="5 6">DSM 18773</strain>
    </source>
</reference>
<dbReference type="InterPro" id="IPR013078">
    <property type="entry name" value="His_Pase_superF_clade-1"/>
</dbReference>
<feature type="active site" description="Tele-phosphohistidine intermediate" evidence="3">
    <location>
        <position position="8"/>
    </location>
</feature>
<evidence type="ECO:0000256" key="2">
    <source>
        <dbReference type="ARBA" id="ARBA00023235"/>
    </source>
</evidence>
<evidence type="ECO:0000256" key="1">
    <source>
        <dbReference type="ARBA" id="ARBA00023152"/>
    </source>
</evidence>
<dbReference type="PANTHER" id="PTHR48100:SF1">
    <property type="entry name" value="HISTIDINE PHOSPHATASE FAMILY PROTEIN-RELATED"/>
    <property type="match status" value="1"/>
</dbReference>
<dbReference type="SMART" id="SM00855">
    <property type="entry name" value="PGAM"/>
    <property type="match status" value="1"/>
</dbReference>
<evidence type="ECO:0000256" key="3">
    <source>
        <dbReference type="PIRSR" id="PIRSR613078-1"/>
    </source>
</evidence>
<feature type="binding site" evidence="4">
    <location>
        <position position="59"/>
    </location>
    <ligand>
        <name>substrate</name>
    </ligand>
</feature>
<dbReference type="Proteomes" id="UP000245634">
    <property type="component" value="Unassembled WGS sequence"/>
</dbReference>
<feature type="active site" description="Proton donor/acceptor" evidence="3">
    <location>
        <position position="82"/>
    </location>
</feature>
<dbReference type="GO" id="GO:0005737">
    <property type="term" value="C:cytoplasm"/>
    <property type="evidence" value="ECO:0007669"/>
    <property type="project" value="TreeGrafter"/>
</dbReference>
<sequence length="200" mass="22930">MELILVRHGETSGNALRQYIGRTDLPLNERGSQQIIELRNRLAPLLTKVTRLSHSPLLRTQQTAELLIPDFDQHSADPRLLELNFGDWEAQTYAELEATAREQLWRWYDDPWTVAPPNGETLQDLDIRLSAWHERIACDASADETLLVVSHGGPIRWWYAKYVLQDPARFHHLHLPPGGFAHVRRTTDGWTLVEGEITAT</sequence>
<comment type="caution">
    <text evidence="5">The sequence shown here is derived from an EMBL/GenBank/DDBJ whole genome shotgun (WGS) entry which is preliminary data.</text>
</comment>
<evidence type="ECO:0000313" key="5">
    <source>
        <dbReference type="EMBL" id="PWK14821.1"/>
    </source>
</evidence>
<dbReference type="PIRSF" id="PIRSF000709">
    <property type="entry name" value="6PFK_2-Ptase"/>
    <property type="match status" value="1"/>
</dbReference>
<dbReference type="GO" id="GO:0016791">
    <property type="term" value="F:phosphatase activity"/>
    <property type="evidence" value="ECO:0007669"/>
    <property type="project" value="TreeGrafter"/>
</dbReference>
<dbReference type="AlphaFoldDB" id="A0A316DXI0"/>